<dbReference type="AlphaFoldDB" id="A0A285HK66"/>
<dbReference type="InterPro" id="IPR036249">
    <property type="entry name" value="Thioredoxin-like_sf"/>
</dbReference>
<dbReference type="SUPFAM" id="SSF52833">
    <property type="entry name" value="Thioredoxin-like"/>
    <property type="match status" value="1"/>
</dbReference>
<gene>
    <name evidence="5" type="ORF">SAMN06265827_11945</name>
</gene>
<dbReference type="Proteomes" id="UP000219573">
    <property type="component" value="Unassembled WGS sequence"/>
</dbReference>
<evidence type="ECO:0000256" key="2">
    <source>
        <dbReference type="ARBA" id="ARBA00023284"/>
    </source>
</evidence>
<dbReference type="EMBL" id="OBDZ01000019">
    <property type="protein sequence ID" value="SNY35166.1"/>
    <property type="molecule type" value="Genomic_DNA"/>
</dbReference>
<name>A0A285HK66_9FIRM</name>
<dbReference type="PANTHER" id="PTHR45663:SF11">
    <property type="entry name" value="GEO12009P1"/>
    <property type="match status" value="1"/>
</dbReference>
<dbReference type="RefSeq" id="WP_097018500.1">
    <property type="nucleotide sequence ID" value="NZ_OBDZ01000019.1"/>
</dbReference>
<dbReference type="Pfam" id="PF00085">
    <property type="entry name" value="Thioredoxin"/>
    <property type="match status" value="1"/>
</dbReference>
<keyword evidence="3" id="KW-0472">Membrane</keyword>
<evidence type="ECO:0000256" key="1">
    <source>
        <dbReference type="ARBA" id="ARBA00008987"/>
    </source>
</evidence>
<comment type="similarity">
    <text evidence="1">Belongs to the thioredoxin family.</text>
</comment>
<keyword evidence="6" id="KW-1185">Reference proteome</keyword>
<keyword evidence="2" id="KW-0676">Redox-active center</keyword>
<evidence type="ECO:0000313" key="6">
    <source>
        <dbReference type="Proteomes" id="UP000219573"/>
    </source>
</evidence>
<sequence>MIKIKVKPLLIISLIFGIAIALISFYKEDAKSILDQNVLATVNGNEITKENLEEEFQSLPTEYQQRFKYNKEDLLDSLIIQELLYQQAKELGLEVKDKNQTKIKDAYAQEVVKYITKDIKVSQAEVAELYSDNPKLKKTEYQDLAQKLEAYLINQKKDLAIRDYLYNLKSKAKIIKNQKWLKAEKNKELEHPITALLKNGKPTVLDLGSSSCVPCKMMKPIFAELEEEYQDQANIILADIAIEQDVAYKYQIKVIPTQIFFDKKGQEVWRHEGFLAKEKIVEKLVELGVKKND</sequence>
<dbReference type="PANTHER" id="PTHR45663">
    <property type="entry name" value="GEO12009P1"/>
    <property type="match status" value="1"/>
</dbReference>
<dbReference type="Gene3D" id="3.40.30.10">
    <property type="entry name" value="Glutaredoxin"/>
    <property type="match status" value="1"/>
</dbReference>
<dbReference type="GO" id="GO:0005829">
    <property type="term" value="C:cytosol"/>
    <property type="evidence" value="ECO:0007669"/>
    <property type="project" value="TreeGrafter"/>
</dbReference>
<dbReference type="InterPro" id="IPR013766">
    <property type="entry name" value="Thioredoxin_domain"/>
</dbReference>
<evidence type="ECO:0000259" key="4">
    <source>
        <dbReference type="PROSITE" id="PS51352"/>
    </source>
</evidence>
<dbReference type="Gene3D" id="1.10.8.1040">
    <property type="match status" value="1"/>
</dbReference>
<accession>A0A285HK66</accession>
<reference evidence="6" key="1">
    <citation type="submission" date="2017-09" db="EMBL/GenBank/DDBJ databases">
        <authorList>
            <person name="Varghese N."/>
            <person name="Submissions S."/>
        </authorList>
    </citation>
    <scope>NUCLEOTIDE SEQUENCE [LARGE SCALE GENOMIC DNA]</scope>
    <source>
        <strain evidence="6">MSL47</strain>
    </source>
</reference>
<keyword evidence="3" id="KW-0812">Transmembrane</keyword>
<dbReference type="SUPFAM" id="SSF109998">
    <property type="entry name" value="Triger factor/SurA peptide-binding domain-like"/>
    <property type="match status" value="1"/>
</dbReference>
<dbReference type="CDD" id="cd02947">
    <property type="entry name" value="TRX_family"/>
    <property type="match status" value="1"/>
</dbReference>
<feature type="transmembrane region" description="Helical" evidence="3">
    <location>
        <begin position="9"/>
        <end position="26"/>
    </location>
</feature>
<feature type="domain" description="Thioredoxin" evidence="4">
    <location>
        <begin position="172"/>
        <end position="289"/>
    </location>
</feature>
<dbReference type="GO" id="GO:0015035">
    <property type="term" value="F:protein-disulfide reductase activity"/>
    <property type="evidence" value="ECO:0007669"/>
    <property type="project" value="TreeGrafter"/>
</dbReference>
<proteinExistence type="inferred from homology"/>
<dbReference type="InterPro" id="IPR027304">
    <property type="entry name" value="Trigger_fact/SurA_dom_sf"/>
</dbReference>
<keyword evidence="3" id="KW-1133">Transmembrane helix</keyword>
<evidence type="ECO:0000313" key="5">
    <source>
        <dbReference type="EMBL" id="SNY35166.1"/>
    </source>
</evidence>
<dbReference type="Pfam" id="PF13623">
    <property type="entry name" value="SurA_N_2"/>
    <property type="match status" value="1"/>
</dbReference>
<dbReference type="PROSITE" id="PS51352">
    <property type="entry name" value="THIOREDOXIN_2"/>
    <property type="match status" value="1"/>
</dbReference>
<dbReference type="OrthoDB" id="9790390at2"/>
<evidence type="ECO:0000256" key="3">
    <source>
        <dbReference type="SAM" id="Phobius"/>
    </source>
</evidence>
<organism evidence="5 6">
    <name type="scientific">Orenia metallireducens</name>
    <dbReference type="NCBI Taxonomy" id="1413210"/>
    <lineage>
        <taxon>Bacteria</taxon>
        <taxon>Bacillati</taxon>
        <taxon>Bacillota</taxon>
        <taxon>Clostridia</taxon>
        <taxon>Halanaerobiales</taxon>
        <taxon>Halobacteroidaceae</taxon>
        <taxon>Orenia</taxon>
    </lineage>
</organism>
<dbReference type="GO" id="GO:0045454">
    <property type="term" value="P:cell redox homeostasis"/>
    <property type="evidence" value="ECO:0007669"/>
    <property type="project" value="TreeGrafter"/>
</dbReference>
<protein>
    <submittedName>
        <fullName evidence="5">SurA N-terminal domain-containing protein</fullName>
    </submittedName>
</protein>